<comment type="similarity">
    <text evidence="9">Belongs to the UbiA prenyltransferase family. Protoheme IX farnesyltransferase subfamily.</text>
</comment>
<accession>A0ABY7VXX9</accession>
<evidence type="ECO:0000256" key="4">
    <source>
        <dbReference type="ARBA" id="ARBA00022692"/>
    </source>
</evidence>
<dbReference type="EMBL" id="CP117812">
    <property type="protein sequence ID" value="WDE99095.1"/>
    <property type="molecule type" value="Genomic_DNA"/>
</dbReference>
<keyword evidence="4 9" id="KW-0812">Transmembrane</keyword>
<evidence type="ECO:0000256" key="9">
    <source>
        <dbReference type="HAMAP-Rule" id="MF_00154"/>
    </source>
</evidence>
<dbReference type="PROSITE" id="PS00943">
    <property type="entry name" value="UBIA"/>
    <property type="match status" value="1"/>
</dbReference>
<feature type="transmembrane region" description="Helical" evidence="9">
    <location>
        <begin position="138"/>
        <end position="158"/>
    </location>
</feature>
<dbReference type="Gene3D" id="1.10.357.140">
    <property type="entry name" value="UbiA prenyltransferase"/>
    <property type="match status" value="1"/>
</dbReference>
<protein>
    <recommendedName>
        <fullName evidence="9">Protoheme IX farnesyltransferase</fullName>
        <ecNumber evidence="9">2.5.1.141</ecNumber>
    </recommendedName>
    <alternativeName>
        <fullName evidence="9">Heme B farnesyltransferase</fullName>
    </alternativeName>
    <alternativeName>
        <fullName evidence="9">Heme O synthase</fullName>
    </alternativeName>
</protein>
<dbReference type="GO" id="GO:0008495">
    <property type="term" value="F:protoheme IX farnesyltransferase activity"/>
    <property type="evidence" value="ECO:0007669"/>
    <property type="project" value="UniProtKB-EC"/>
</dbReference>
<evidence type="ECO:0000256" key="3">
    <source>
        <dbReference type="ARBA" id="ARBA00022679"/>
    </source>
</evidence>
<keyword evidence="2 9" id="KW-1003">Cell membrane</keyword>
<evidence type="ECO:0000256" key="2">
    <source>
        <dbReference type="ARBA" id="ARBA00022475"/>
    </source>
</evidence>
<proteinExistence type="inferred from homology"/>
<dbReference type="Proteomes" id="UP001214250">
    <property type="component" value="Chromosome 2"/>
</dbReference>
<dbReference type="CDD" id="cd13957">
    <property type="entry name" value="PT_UbiA_Cox10"/>
    <property type="match status" value="1"/>
</dbReference>
<feature type="transmembrane region" description="Helical" evidence="9">
    <location>
        <begin position="87"/>
        <end position="109"/>
    </location>
</feature>
<evidence type="ECO:0000256" key="8">
    <source>
        <dbReference type="ARBA" id="ARBA00047690"/>
    </source>
</evidence>
<evidence type="ECO:0000256" key="7">
    <source>
        <dbReference type="ARBA" id="ARBA00023136"/>
    </source>
</evidence>
<evidence type="ECO:0000256" key="1">
    <source>
        <dbReference type="ARBA" id="ARBA00004141"/>
    </source>
</evidence>
<keyword evidence="7 9" id="KW-0472">Membrane</keyword>
<feature type="transmembrane region" description="Helical" evidence="9">
    <location>
        <begin position="46"/>
        <end position="66"/>
    </location>
</feature>
<comment type="function">
    <text evidence="9">Converts heme B (protoheme IX) to heme O by substitution of the vinyl group on carbon 2 of heme B porphyrin ring with a hydroxyethyl farnesyl side group.</text>
</comment>
<comment type="miscellaneous">
    <text evidence="9">Carbon 2 of the heme B porphyrin ring is defined according to the Fischer nomenclature.</text>
</comment>
<comment type="catalytic activity">
    <reaction evidence="8 9">
        <text>heme b + (2E,6E)-farnesyl diphosphate + H2O = Fe(II)-heme o + diphosphate</text>
        <dbReference type="Rhea" id="RHEA:28070"/>
        <dbReference type="ChEBI" id="CHEBI:15377"/>
        <dbReference type="ChEBI" id="CHEBI:33019"/>
        <dbReference type="ChEBI" id="CHEBI:60344"/>
        <dbReference type="ChEBI" id="CHEBI:60530"/>
        <dbReference type="ChEBI" id="CHEBI:175763"/>
        <dbReference type="EC" id="2.5.1.141"/>
    </reaction>
</comment>
<reference evidence="10 11" key="1">
    <citation type="submission" date="2023-02" db="EMBL/GenBank/DDBJ databases">
        <title>Genome sequence of Lentisphaera profundi SAORIC-696.</title>
        <authorList>
            <person name="Kim e."/>
            <person name="Cho J.-C."/>
            <person name="Choi A."/>
            <person name="Kang I."/>
        </authorList>
    </citation>
    <scope>NUCLEOTIDE SEQUENCE [LARGE SCALE GENOMIC DNA]</scope>
    <source>
        <strain evidence="10 11">SAORIC-696</strain>
    </source>
</reference>
<keyword evidence="6 9" id="KW-0350">Heme biosynthesis</keyword>
<feature type="transmembrane region" description="Helical" evidence="9">
    <location>
        <begin position="218"/>
        <end position="239"/>
    </location>
</feature>
<organism evidence="10 11">
    <name type="scientific">Lentisphaera profundi</name>
    <dbReference type="NCBI Taxonomy" id="1658616"/>
    <lineage>
        <taxon>Bacteria</taxon>
        <taxon>Pseudomonadati</taxon>
        <taxon>Lentisphaerota</taxon>
        <taxon>Lentisphaeria</taxon>
        <taxon>Lentisphaerales</taxon>
        <taxon>Lentisphaeraceae</taxon>
        <taxon>Lentisphaera</taxon>
    </lineage>
</organism>
<feature type="transmembrane region" description="Helical" evidence="9">
    <location>
        <begin position="115"/>
        <end position="131"/>
    </location>
</feature>
<dbReference type="NCBIfam" id="TIGR01473">
    <property type="entry name" value="cyoE_ctaB"/>
    <property type="match status" value="1"/>
</dbReference>
<gene>
    <name evidence="10" type="primary">cyoE</name>
    <name evidence="9" type="synonym">ctaB</name>
    <name evidence="10" type="ORF">PQO03_14755</name>
</gene>
<evidence type="ECO:0000256" key="6">
    <source>
        <dbReference type="ARBA" id="ARBA00023133"/>
    </source>
</evidence>
<evidence type="ECO:0000313" key="10">
    <source>
        <dbReference type="EMBL" id="WDE99095.1"/>
    </source>
</evidence>
<comment type="pathway">
    <text evidence="9">Porphyrin-containing compound metabolism; heme O biosynthesis; heme O from protoheme: step 1/1.</text>
</comment>
<evidence type="ECO:0000313" key="11">
    <source>
        <dbReference type="Proteomes" id="UP001214250"/>
    </source>
</evidence>
<keyword evidence="11" id="KW-1185">Reference proteome</keyword>
<dbReference type="PANTHER" id="PTHR43448:SF2">
    <property type="entry name" value="PROTOHEME IX FARNESYLTRANSFERASE, MITOCHONDRIAL"/>
    <property type="match status" value="1"/>
</dbReference>
<dbReference type="InterPro" id="IPR030470">
    <property type="entry name" value="UbiA_prenylTrfase_CS"/>
</dbReference>
<dbReference type="HAMAP" id="MF_00154">
    <property type="entry name" value="CyoE_CtaB"/>
    <property type="match status" value="1"/>
</dbReference>
<dbReference type="InterPro" id="IPR000537">
    <property type="entry name" value="UbiA_prenyltransferase"/>
</dbReference>
<dbReference type="EC" id="2.5.1.141" evidence="9"/>
<feature type="transmembrane region" description="Helical" evidence="9">
    <location>
        <begin position="275"/>
        <end position="293"/>
    </location>
</feature>
<comment type="subcellular location">
    <subcellularLocation>
        <location evidence="9">Cell membrane</location>
        <topology evidence="9">Multi-pass membrane protein</topology>
    </subcellularLocation>
    <subcellularLocation>
        <location evidence="1">Membrane</location>
        <topology evidence="1">Multi-pass membrane protein</topology>
    </subcellularLocation>
</comment>
<keyword evidence="3 9" id="KW-0808">Transferase</keyword>
<feature type="transmembrane region" description="Helical" evidence="9">
    <location>
        <begin position="178"/>
        <end position="197"/>
    </location>
</feature>
<evidence type="ECO:0000256" key="5">
    <source>
        <dbReference type="ARBA" id="ARBA00022989"/>
    </source>
</evidence>
<keyword evidence="5 9" id="KW-1133">Transmembrane helix</keyword>
<dbReference type="Pfam" id="PF01040">
    <property type="entry name" value="UbiA"/>
    <property type="match status" value="1"/>
</dbReference>
<name>A0ABY7VXX9_9BACT</name>
<dbReference type="InterPro" id="IPR044878">
    <property type="entry name" value="UbiA_sf"/>
</dbReference>
<dbReference type="InterPro" id="IPR006369">
    <property type="entry name" value="Protohaem_IX_farnesylTrfase"/>
</dbReference>
<dbReference type="PANTHER" id="PTHR43448">
    <property type="entry name" value="PROTOHEME IX FARNESYLTRANSFERASE, MITOCHONDRIAL"/>
    <property type="match status" value="1"/>
</dbReference>
<feature type="transmembrane region" description="Helical" evidence="9">
    <location>
        <begin position="245"/>
        <end position="266"/>
    </location>
</feature>
<dbReference type="RefSeq" id="WP_274153957.1">
    <property type="nucleotide sequence ID" value="NZ_CP117812.1"/>
</dbReference>
<sequence length="299" mass="33828">MGRVKDFLELTKPRLSAMAVFSGSAGYVMARDPNISFAMENYVELLWLTIGLSFVGGASNIVNQAVEHKLDGLMDRTADRPIPSGRVKMGEALVFGHVCLAIGLAVLFYFFRHEVAYLALFTYVTYVFMYTPMKTRTALNTIAGAFPGAFPILTGWIAHSNNDFHTIPNTEWFGFFPFAIVFVWQLPHFFSIAWIYKDDYKRAGYKMMSLYDETGKQAVILIFVGTLGLMAVSLMPYMYKMSNGWYFISVCILNAGLLCSSVMLLANRNRFMKQYFYASIIYLPLIVLALIFFPQTTTP</sequence>